<evidence type="ECO:0000313" key="5">
    <source>
        <dbReference type="EMBL" id="GHA16245.1"/>
    </source>
</evidence>
<dbReference type="Pfam" id="PF07883">
    <property type="entry name" value="Cupin_2"/>
    <property type="match status" value="1"/>
</dbReference>
<dbReference type="SUPFAM" id="SSF51182">
    <property type="entry name" value="RmlC-like cupins"/>
    <property type="match status" value="1"/>
</dbReference>
<keyword evidence="3" id="KW-0804">Transcription</keyword>
<name>A0A918VQ97_9HYPH</name>
<sequence length="297" mass="33520">MDGKIGGKRYWNPLKSTVERVPNQLVVSHEQPGIMNTAHWHAQVEINFVFRGYVDYQMAGHTTRFSAGELAIFWGGLPHRVVDTADETLFVAIHLPLMNFFRLRLQPDIQHKLMHGATLVANDPASDDAQAFTRWSDYMQSGDIARARHAIEELLLRIERIRFGAYRLLEPAAPAGTIEAADQQSFHNIGRICEFIAENFRHDIDSTDIALSADIHPKYAMSVFKKSTGMTLNDYVTLLRLSYAQAMLMHEDANVLRVALESGFGSLSAFNKCFRKMSGMNPSDFKREARARPALPV</sequence>
<evidence type="ECO:0000259" key="4">
    <source>
        <dbReference type="PROSITE" id="PS01124"/>
    </source>
</evidence>
<dbReference type="EMBL" id="BMZE01000001">
    <property type="protein sequence ID" value="GHA16245.1"/>
    <property type="molecule type" value="Genomic_DNA"/>
</dbReference>
<proteinExistence type="predicted"/>
<dbReference type="Gene3D" id="1.10.10.60">
    <property type="entry name" value="Homeodomain-like"/>
    <property type="match status" value="2"/>
</dbReference>
<evidence type="ECO:0000256" key="2">
    <source>
        <dbReference type="ARBA" id="ARBA00023125"/>
    </source>
</evidence>
<dbReference type="SUPFAM" id="SSF46689">
    <property type="entry name" value="Homeodomain-like"/>
    <property type="match status" value="2"/>
</dbReference>
<dbReference type="AlphaFoldDB" id="A0A918VQ97"/>
<comment type="caution">
    <text evidence="5">The sequence shown here is derived from an EMBL/GenBank/DDBJ whole genome shotgun (WGS) entry which is preliminary data.</text>
</comment>
<dbReference type="PANTHER" id="PTHR43280:SF27">
    <property type="entry name" value="TRANSCRIPTIONAL REGULATOR MTLR"/>
    <property type="match status" value="1"/>
</dbReference>
<gene>
    <name evidence="5" type="ORF">GCM10007989_09100</name>
</gene>
<dbReference type="GO" id="GO:0043565">
    <property type="term" value="F:sequence-specific DNA binding"/>
    <property type="evidence" value="ECO:0007669"/>
    <property type="project" value="InterPro"/>
</dbReference>
<evidence type="ECO:0000313" key="6">
    <source>
        <dbReference type="Proteomes" id="UP000646579"/>
    </source>
</evidence>
<dbReference type="InterPro" id="IPR011051">
    <property type="entry name" value="RmlC_Cupin_sf"/>
</dbReference>
<evidence type="ECO:0000256" key="3">
    <source>
        <dbReference type="ARBA" id="ARBA00023163"/>
    </source>
</evidence>
<reference evidence="5" key="1">
    <citation type="journal article" date="2014" name="Int. J. Syst. Evol. Microbiol.">
        <title>Complete genome sequence of Corynebacterium casei LMG S-19264T (=DSM 44701T), isolated from a smear-ripened cheese.</title>
        <authorList>
            <consortium name="US DOE Joint Genome Institute (JGI-PGF)"/>
            <person name="Walter F."/>
            <person name="Albersmeier A."/>
            <person name="Kalinowski J."/>
            <person name="Ruckert C."/>
        </authorList>
    </citation>
    <scope>NUCLEOTIDE SEQUENCE</scope>
    <source>
        <strain evidence="5">KCTC 32437</strain>
    </source>
</reference>
<keyword evidence="6" id="KW-1185">Reference proteome</keyword>
<keyword evidence="1" id="KW-0805">Transcription regulation</keyword>
<dbReference type="InterPro" id="IPR014710">
    <property type="entry name" value="RmlC-like_jellyroll"/>
</dbReference>
<dbReference type="InterPro" id="IPR018060">
    <property type="entry name" value="HTH_AraC"/>
</dbReference>
<protein>
    <submittedName>
        <fullName evidence="5">AraC family transcriptional regulator</fullName>
    </submittedName>
</protein>
<feature type="domain" description="HTH araC/xylS-type" evidence="4">
    <location>
        <begin position="190"/>
        <end position="288"/>
    </location>
</feature>
<dbReference type="PROSITE" id="PS00041">
    <property type="entry name" value="HTH_ARAC_FAMILY_1"/>
    <property type="match status" value="1"/>
</dbReference>
<dbReference type="InterPro" id="IPR018062">
    <property type="entry name" value="HTH_AraC-typ_CS"/>
</dbReference>
<evidence type="ECO:0000256" key="1">
    <source>
        <dbReference type="ARBA" id="ARBA00023015"/>
    </source>
</evidence>
<dbReference type="PANTHER" id="PTHR43280">
    <property type="entry name" value="ARAC-FAMILY TRANSCRIPTIONAL REGULATOR"/>
    <property type="match status" value="1"/>
</dbReference>
<dbReference type="SMART" id="SM00342">
    <property type="entry name" value="HTH_ARAC"/>
    <property type="match status" value="1"/>
</dbReference>
<dbReference type="Gene3D" id="2.60.120.10">
    <property type="entry name" value="Jelly Rolls"/>
    <property type="match status" value="1"/>
</dbReference>
<organism evidence="5 6">
    <name type="scientific">Devosia pacifica</name>
    <dbReference type="NCBI Taxonomy" id="1335967"/>
    <lineage>
        <taxon>Bacteria</taxon>
        <taxon>Pseudomonadati</taxon>
        <taxon>Pseudomonadota</taxon>
        <taxon>Alphaproteobacteria</taxon>
        <taxon>Hyphomicrobiales</taxon>
        <taxon>Devosiaceae</taxon>
        <taxon>Devosia</taxon>
    </lineage>
</organism>
<keyword evidence="2" id="KW-0238">DNA-binding</keyword>
<reference evidence="5" key="2">
    <citation type="submission" date="2020-09" db="EMBL/GenBank/DDBJ databases">
        <authorList>
            <person name="Sun Q."/>
            <person name="Kim S."/>
        </authorList>
    </citation>
    <scope>NUCLEOTIDE SEQUENCE</scope>
    <source>
        <strain evidence="5">KCTC 32437</strain>
    </source>
</reference>
<dbReference type="RefSeq" id="WP_373297280.1">
    <property type="nucleotide sequence ID" value="NZ_BMZE01000001.1"/>
</dbReference>
<dbReference type="GO" id="GO:0003700">
    <property type="term" value="F:DNA-binding transcription factor activity"/>
    <property type="evidence" value="ECO:0007669"/>
    <property type="project" value="InterPro"/>
</dbReference>
<dbReference type="InterPro" id="IPR013096">
    <property type="entry name" value="Cupin_2"/>
</dbReference>
<dbReference type="InterPro" id="IPR009057">
    <property type="entry name" value="Homeodomain-like_sf"/>
</dbReference>
<dbReference type="Proteomes" id="UP000646579">
    <property type="component" value="Unassembled WGS sequence"/>
</dbReference>
<dbReference type="PROSITE" id="PS01124">
    <property type="entry name" value="HTH_ARAC_FAMILY_2"/>
    <property type="match status" value="1"/>
</dbReference>
<dbReference type="Pfam" id="PF12833">
    <property type="entry name" value="HTH_18"/>
    <property type="match status" value="1"/>
</dbReference>
<accession>A0A918VQ97</accession>